<accession>A0A6P6X389</accession>
<dbReference type="SUPFAM" id="SSF55681">
    <property type="entry name" value="Class II aaRS and biotin synthetases"/>
    <property type="match status" value="1"/>
</dbReference>
<evidence type="ECO:0000256" key="4">
    <source>
        <dbReference type="ARBA" id="ARBA00022741"/>
    </source>
</evidence>
<evidence type="ECO:0000256" key="8">
    <source>
        <dbReference type="ARBA" id="ARBA00030619"/>
    </source>
</evidence>
<comment type="catalytic activity">
    <reaction evidence="9">
        <text>tRNA(His) + L-histidine + ATP = L-histidyl-tRNA(His) + AMP + diphosphate + H(+)</text>
        <dbReference type="Rhea" id="RHEA:17313"/>
        <dbReference type="Rhea" id="RHEA-COMP:9665"/>
        <dbReference type="Rhea" id="RHEA-COMP:9689"/>
        <dbReference type="ChEBI" id="CHEBI:15378"/>
        <dbReference type="ChEBI" id="CHEBI:30616"/>
        <dbReference type="ChEBI" id="CHEBI:33019"/>
        <dbReference type="ChEBI" id="CHEBI:57595"/>
        <dbReference type="ChEBI" id="CHEBI:78442"/>
        <dbReference type="ChEBI" id="CHEBI:78527"/>
        <dbReference type="ChEBI" id="CHEBI:456215"/>
        <dbReference type="EC" id="6.1.1.21"/>
    </reaction>
</comment>
<feature type="binding site" evidence="10">
    <location>
        <position position="163"/>
    </location>
    <ligand>
        <name>L-histidine</name>
        <dbReference type="ChEBI" id="CHEBI:57595"/>
    </ligand>
</feature>
<evidence type="ECO:0000256" key="12">
    <source>
        <dbReference type="SAM" id="MobiDB-lite"/>
    </source>
</evidence>
<dbReference type="InterPro" id="IPR045864">
    <property type="entry name" value="aa-tRNA-synth_II/BPL/LPL"/>
</dbReference>
<organism evidence="14 15">
    <name type="scientific">Coffea arabica</name>
    <name type="common">Arabian coffee</name>
    <dbReference type="NCBI Taxonomy" id="13443"/>
    <lineage>
        <taxon>Eukaryota</taxon>
        <taxon>Viridiplantae</taxon>
        <taxon>Streptophyta</taxon>
        <taxon>Embryophyta</taxon>
        <taxon>Tracheophyta</taxon>
        <taxon>Spermatophyta</taxon>
        <taxon>Magnoliopsida</taxon>
        <taxon>eudicotyledons</taxon>
        <taxon>Gunneridae</taxon>
        <taxon>Pentapetalae</taxon>
        <taxon>asterids</taxon>
        <taxon>lamiids</taxon>
        <taxon>Gentianales</taxon>
        <taxon>Rubiaceae</taxon>
        <taxon>Ixoroideae</taxon>
        <taxon>Gardenieae complex</taxon>
        <taxon>Bertiereae - Coffeeae clade</taxon>
        <taxon>Coffeeae</taxon>
        <taxon>Coffea</taxon>
    </lineage>
</organism>
<dbReference type="InterPro" id="IPR041715">
    <property type="entry name" value="HisRS-like_core"/>
</dbReference>
<dbReference type="FunFam" id="3.40.50.800:FF:000017">
    <property type="entry name" value="Histidine--tRNA ligase chloroplastic/mitochondrial"/>
    <property type="match status" value="1"/>
</dbReference>
<keyword evidence="4" id="KW-0547">Nucleotide-binding</keyword>
<feature type="binding site" evidence="10">
    <location>
        <position position="181"/>
    </location>
    <ligand>
        <name>L-histidine</name>
        <dbReference type="ChEBI" id="CHEBI:57595"/>
    </ligand>
</feature>
<dbReference type="CDD" id="cd00773">
    <property type="entry name" value="HisRS-like_core"/>
    <property type="match status" value="1"/>
</dbReference>
<feature type="binding site" evidence="10">
    <location>
        <begin position="133"/>
        <end position="135"/>
    </location>
    <ligand>
        <name>L-histidine</name>
        <dbReference type="ChEBI" id="CHEBI:57595"/>
    </ligand>
</feature>
<dbReference type="GO" id="GO:0006427">
    <property type="term" value="P:histidyl-tRNA aminoacylation"/>
    <property type="evidence" value="ECO:0007669"/>
    <property type="project" value="TreeGrafter"/>
</dbReference>
<reference evidence="14" key="1">
    <citation type="journal article" date="2025" name="Foods">
        <title>Unveiling the Microbial Signatures of Arabica Coffee Cherries: Insights into Ripeness Specific Diversity, Functional Traits, and Implications for Quality and Safety.</title>
        <authorList>
            <consortium name="RefSeq"/>
            <person name="Tenea G.N."/>
            <person name="Cifuentes V."/>
            <person name="Reyes P."/>
            <person name="Cevallos-Vallejos M."/>
        </authorList>
    </citation>
    <scope>NUCLEOTIDE SEQUENCE [LARGE SCALE GENOMIC DNA]</scope>
</reference>
<evidence type="ECO:0000256" key="2">
    <source>
        <dbReference type="ARBA" id="ARBA00012815"/>
    </source>
</evidence>
<name>A0A6P6X389_COFAR</name>
<feature type="compositionally biased region" description="Polar residues" evidence="12">
    <location>
        <begin position="51"/>
        <end position="78"/>
    </location>
</feature>
<dbReference type="RefSeq" id="XP_027121421.1">
    <property type="nucleotide sequence ID" value="XM_027265620.2"/>
</dbReference>
<dbReference type="GO" id="GO:0005524">
    <property type="term" value="F:ATP binding"/>
    <property type="evidence" value="ECO:0007669"/>
    <property type="project" value="UniProtKB-KW"/>
</dbReference>
<dbReference type="PIRSF" id="PIRSF001549">
    <property type="entry name" value="His-tRNA_synth"/>
    <property type="match status" value="1"/>
</dbReference>
<evidence type="ECO:0000313" key="14">
    <source>
        <dbReference type="Proteomes" id="UP001652660"/>
    </source>
</evidence>
<dbReference type="Pfam" id="PF13393">
    <property type="entry name" value="tRNA-synt_His"/>
    <property type="match status" value="1"/>
</dbReference>
<evidence type="ECO:0000256" key="7">
    <source>
        <dbReference type="ARBA" id="ARBA00023146"/>
    </source>
</evidence>
<gene>
    <name evidence="15" type="primary">LOC113738423</name>
</gene>
<dbReference type="Gene3D" id="3.40.50.800">
    <property type="entry name" value="Anticodon-binding domain"/>
    <property type="match status" value="1"/>
</dbReference>
<dbReference type="PROSITE" id="PS50862">
    <property type="entry name" value="AA_TRNA_LIGASE_II"/>
    <property type="match status" value="1"/>
</dbReference>
<feature type="binding site" evidence="10">
    <location>
        <begin position="325"/>
        <end position="326"/>
    </location>
    <ligand>
        <name>L-histidine</name>
        <dbReference type="ChEBI" id="CHEBI:57595"/>
    </ligand>
</feature>
<dbReference type="SUPFAM" id="SSF52954">
    <property type="entry name" value="Class II aaRS ABD-related"/>
    <property type="match status" value="1"/>
</dbReference>
<feature type="region of interest" description="Disordered" evidence="12">
    <location>
        <begin position="50"/>
        <end position="99"/>
    </location>
</feature>
<feature type="domain" description="Aminoacyl-transfer RNA synthetases class-II family profile" evidence="13">
    <location>
        <begin position="67"/>
        <end position="388"/>
    </location>
</feature>
<keyword evidence="5" id="KW-0067">ATP-binding</keyword>
<keyword evidence="3" id="KW-0436">Ligase</keyword>
<evidence type="ECO:0000313" key="15">
    <source>
        <dbReference type="RefSeq" id="XP_027121421.1"/>
    </source>
</evidence>
<dbReference type="Proteomes" id="UP001652660">
    <property type="component" value="Chromosome 6e"/>
</dbReference>
<keyword evidence="6" id="KW-0648">Protein biosynthesis</keyword>
<keyword evidence="14" id="KW-1185">Reference proteome</keyword>
<feature type="binding site" evidence="10">
    <location>
        <position position="321"/>
    </location>
    <ligand>
        <name>L-histidine</name>
        <dbReference type="ChEBI" id="CHEBI:57595"/>
    </ligand>
</feature>
<evidence type="ECO:0000256" key="3">
    <source>
        <dbReference type="ARBA" id="ARBA00022598"/>
    </source>
</evidence>
<proteinExistence type="inferred from homology"/>
<dbReference type="InterPro" id="IPR036621">
    <property type="entry name" value="Anticodon-bd_dom_sf"/>
</dbReference>
<dbReference type="PANTHER" id="PTHR43707:SF1">
    <property type="entry name" value="HISTIDINE--TRNA LIGASE, MITOCHONDRIAL-RELATED"/>
    <property type="match status" value="1"/>
</dbReference>
<dbReference type="InterPro" id="IPR006195">
    <property type="entry name" value="aa-tRNA-synth_II"/>
</dbReference>
<dbReference type="AlphaFoldDB" id="A0A6P6X389"/>
<evidence type="ECO:0000256" key="5">
    <source>
        <dbReference type="ARBA" id="ARBA00022840"/>
    </source>
</evidence>
<dbReference type="EC" id="6.1.1.21" evidence="2"/>
<dbReference type="GO" id="GO:0005737">
    <property type="term" value="C:cytoplasm"/>
    <property type="evidence" value="ECO:0007669"/>
    <property type="project" value="InterPro"/>
</dbReference>
<dbReference type="InterPro" id="IPR004516">
    <property type="entry name" value="HisRS/HisZ"/>
</dbReference>
<evidence type="ECO:0000256" key="6">
    <source>
        <dbReference type="ARBA" id="ARBA00022917"/>
    </source>
</evidence>
<comment type="similarity">
    <text evidence="1">Belongs to the class-II aminoacyl-tRNA synthetase family.</text>
</comment>
<dbReference type="PANTHER" id="PTHR43707">
    <property type="entry name" value="HISTIDYL-TRNA SYNTHETASE"/>
    <property type="match status" value="1"/>
</dbReference>
<dbReference type="InterPro" id="IPR004154">
    <property type="entry name" value="Anticodon-bd"/>
</dbReference>
<reference evidence="15" key="2">
    <citation type="submission" date="2025-08" db="UniProtKB">
        <authorList>
            <consortium name="RefSeq"/>
        </authorList>
    </citation>
    <scope>IDENTIFICATION</scope>
    <source>
        <tissue evidence="15">Leaves</tissue>
    </source>
</reference>
<evidence type="ECO:0000256" key="1">
    <source>
        <dbReference type="ARBA" id="ARBA00008226"/>
    </source>
</evidence>
<feature type="coiled-coil region" evidence="11">
    <location>
        <begin position="251"/>
        <end position="300"/>
    </location>
</feature>
<keyword evidence="11" id="KW-0175">Coiled coil</keyword>
<evidence type="ECO:0000259" key="13">
    <source>
        <dbReference type="PROSITE" id="PS50862"/>
    </source>
</evidence>
<evidence type="ECO:0000256" key="10">
    <source>
        <dbReference type="PIRSR" id="PIRSR001549-1"/>
    </source>
</evidence>
<dbReference type="Gene3D" id="3.30.930.10">
    <property type="entry name" value="Bira Bifunctional Protein, Domain 2"/>
    <property type="match status" value="1"/>
</dbReference>
<dbReference type="GeneID" id="113738423"/>
<sequence length="475" mass="53195">MPAIANPSLLILLHHHHHHHLRPRRFATALLPQTLLSLLSSSIRAPALRAHSTSSSAQTQPLSTDNARTGRSGSISSPPVQPDIAQKIDINPPKGTRDFPPEDMRLRNWLFNNFKELYCFEDRGNRRVALRPELTPSLARLVIQKGKSVPLPLKWFAVGQCWRYERMTRGRRREHYQWNMDIIGVPDVTAEAELISSIVTFFKRIGITASDVGFKVSSRKVLQEVLRGYSVPDHLFGRVCVIIDKMEKIPIDDIKKELRSAELSEEVIEELLQVLSVKSLEKLEEKLGTVGEALVDLKQLFSLAEKYGYADWIQFDASVVRGLAYYTGIVFEGFDREGKLRAICGGGRYDHLLSTFGGDNIPACGFGFGDAVIVELLKEKGLLPELSPQVENIVCSLDQDLRGTAAAVASILRQKGQSVDLVLENKPLKWVFKRAARINAQRLILVGSAEWQKGMVGVKILTSGEQYEVKVDELE</sequence>
<keyword evidence="7" id="KW-0030">Aminoacyl-tRNA synthetase</keyword>
<dbReference type="Pfam" id="PF03129">
    <property type="entry name" value="HGTP_anticodon"/>
    <property type="match status" value="1"/>
</dbReference>
<evidence type="ECO:0000256" key="9">
    <source>
        <dbReference type="ARBA" id="ARBA00047639"/>
    </source>
</evidence>
<protein>
    <recommendedName>
        <fullName evidence="2">histidine--tRNA ligase</fullName>
        <ecNumber evidence="2">6.1.1.21</ecNumber>
    </recommendedName>
    <alternativeName>
        <fullName evidence="8">Histidyl-tRNA synthetase</fullName>
    </alternativeName>
</protein>
<evidence type="ECO:0000256" key="11">
    <source>
        <dbReference type="SAM" id="Coils"/>
    </source>
</evidence>
<dbReference type="GO" id="GO:0004821">
    <property type="term" value="F:histidine-tRNA ligase activity"/>
    <property type="evidence" value="ECO:0007669"/>
    <property type="project" value="UniProtKB-EC"/>
</dbReference>
<dbReference type="FunFam" id="3.30.930.10:FF:000054">
    <property type="entry name" value="Histidine--tRNA ligase chloroplastic/mitochondrial"/>
    <property type="match status" value="1"/>
</dbReference>
<feature type="binding site" evidence="10">
    <location>
        <position position="177"/>
    </location>
    <ligand>
        <name>L-histidine</name>
        <dbReference type="ChEBI" id="CHEBI:57595"/>
    </ligand>
</feature>